<feature type="transmembrane region" description="Helical" evidence="1">
    <location>
        <begin position="169"/>
        <end position="193"/>
    </location>
</feature>
<comment type="caution">
    <text evidence="2">The sequence shown here is derived from an EMBL/GenBank/DDBJ whole genome shotgun (WGS) entry which is preliminary data.</text>
</comment>
<proteinExistence type="predicted"/>
<feature type="transmembrane region" description="Helical" evidence="1">
    <location>
        <begin position="199"/>
        <end position="223"/>
    </location>
</feature>
<evidence type="ECO:0000313" key="3">
    <source>
        <dbReference type="Proteomes" id="UP000298663"/>
    </source>
</evidence>
<keyword evidence="3" id="KW-1185">Reference proteome</keyword>
<feature type="transmembrane region" description="Helical" evidence="1">
    <location>
        <begin position="124"/>
        <end position="148"/>
    </location>
</feature>
<organism evidence="2 3">
    <name type="scientific">Steinernema carpocapsae</name>
    <name type="common">Entomopathogenic nematode</name>
    <dbReference type="NCBI Taxonomy" id="34508"/>
    <lineage>
        <taxon>Eukaryota</taxon>
        <taxon>Metazoa</taxon>
        <taxon>Ecdysozoa</taxon>
        <taxon>Nematoda</taxon>
        <taxon>Chromadorea</taxon>
        <taxon>Rhabditida</taxon>
        <taxon>Tylenchina</taxon>
        <taxon>Panagrolaimomorpha</taxon>
        <taxon>Strongyloidoidea</taxon>
        <taxon>Steinernematidae</taxon>
        <taxon>Steinernema</taxon>
    </lineage>
</organism>
<dbReference type="OrthoDB" id="10576321at2759"/>
<dbReference type="Proteomes" id="UP000298663">
    <property type="component" value="Unassembled WGS sequence"/>
</dbReference>
<reference evidence="2 3" key="2">
    <citation type="journal article" date="2019" name="G3 (Bethesda)">
        <title>Hybrid Assembly of the Genome of the Entomopathogenic Nematode Steinernema carpocapsae Identifies the X-Chromosome.</title>
        <authorList>
            <person name="Serra L."/>
            <person name="Macchietto M."/>
            <person name="Macias-Munoz A."/>
            <person name="McGill C.J."/>
            <person name="Rodriguez I.M."/>
            <person name="Rodriguez B."/>
            <person name="Murad R."/>
            <person name="Mortazavi A."/>
        </authorList>
    </citation>
    <scope>NUCLEOTIDE SEQUENCE [LARGE SCALE GENOMIC DNA]</scope>
    <source>
        <strain evidence="2 3">ALL</strain>
    </source>
</reference>
<evidence type="ECO:0008006" key="4">
    <source>
        <dbReference type="Google" id="ProtNLM"/>
    </source>
</evidence>
<keyword evidence="1" id="KW-0472">Membrane</keyword>
<keyword evidence="1" id="KW-0812">Transmembrane</keyword>
<keyword evidence="1" id="KW-1133">Transmembrane helix</keyword>
<reference evidence="2 3" key="1">
    <citation type="journal article" date="2015" name="Genome Biol.">
        <title>Comparative genomics of Steinernema reveals deeply conserved gene regulatory networks.</title>
        <authorList>
            <person name="Dillman A.R."/>
            <person name="Macchietto M."/>
            <person name="Porter C.F."/>
            <person name="Rogers A."/>
            <person name="Williams B."/>
            <person name="Antoshechkin I."/>
            <person name="Lee M.M."/>
            <person name="Goodwin Z."/>
            <person name="Lu X."/>
            <person name="Lewis E.E."/>
            <person name="Goodrich-Blair H."/>
            <person name="Stock S.P."/>
            <person name="Adams B.J."/>
            <person name="Sternberg P.W."/>
            <person name="Mortazavi A."/>
        </authorList>
    </citation>
    <scope>NUCLEOTIDE SEQUENCE [LARGE SCALE GENOMIC DNA]</scope>
    <source>
        <strain evidence="2 3">ALL</strain>
    </source>
</reference>
<dbReference type="EMBL" id="AZBU02000004">
    <property type="protein sequence ID" value="TKR82832.1"/>
    <property type="molecule type" value="Genomic_DNA"/>
</dbReference>
<feature type="transmembrane region" description="Helical" evidence="1">
    <location>
        <begin position="44"/>
        <end position="68"/>
    </location>
</feature>
<sequence length="229" mass="26312">MSDHRVFLGILHVFIAIPSFVISVMTTTTIAFSKDLFKWPSYKIMLQINVCSVLHTVSHVGVGIALLVEADCAKMFCKVISCLAWMPGIVTCIVDLTPYLNFFFNPEIAQWDFDVSFSDSFIKIGQIVTFVILPLTFCFYVLIFVFLVKQRGHIITKNPYHQRTALERSVLYVSTLMFLYPLTEEIIFFALRQANIQEFWIGVCAHIMWIALPLYFQIVLLAFNRSVSK</sequence>
<evidence type="ECO:0000313" key="2">
    <source>
        <dbReference type="EMBL" id="TKR82832.1"/>
    </source>
</evidence>
<name>A0A4U5NJ36_STECR</name>
<dbReference type="AlphaFoldDB" id="A0A4U5NJ36"/>
<feature type="transmembrane region" description="Helical" evidence="1">
    <location>
        <begin position="7"/>
        <end position="32"/>
    </location>
</feature>
<accession>A0A4U5NJ36</accession>
<feature type="transmembrane region" description="Helical" evidence="1">
    <location>
        <begin position="80"/>
        <end position="104"/>
    </location>
</feature>
<protein>
    <recommendedName>
        <fullName evidence="4">G-protein coupled receptors family 1 profile domain-containing protein</fullName>
    </recommendedName>
</protein>
<gene>
    <name evidence="2" type="ORF">L596_016507</name>
</gene>
<evidence type="ECO:0000256" key="1">
    <source>
        <dbReference type="SAM" id="Phobius"/>
    </source>
</evidence>